<reference evidence="3 4" key="1">
    <citation type="journal article" date="2021" name="Nat. Plants">
        <title>The Taxus genome provides insights into paclitaxel biosynthesis.</title>
        <authorList>
            <person name="Xiong X."/>
            <person name="Gou J."/>
            <person name="Liao Q."/>
            <person name="Li Y."/>
            <person name="Zhou Q."/>
            <person name="Bi G."/>
            <person name="Li C."/>
            <person name="Du R."/>
            <person name="Wang X."/>
            <person name="Sun T."/>
            <person name="Guo L."/>
            <person name="Liang H."/>
            <person name="Lu P."/>
            <person name="Wu Y."/>
            <person name="Zhang Z."/>
            <person name="Ro D.K."/>
            <person name="Shang Y."/>
            <person name="Huang S."/>
            <person name="Yan J."/>
        </authorList>
    </citation>
    <scope>NUCLEOTIDE SEQUENCE [LARGE SCALE GENOMIC DNA]</scope>
    <source>
        <strain evidence="3">Ta-2019</strain>
    </source>
</reference>
<dbReference type="PROSITE" id="PS51649">
    <property type="entry name" value="NPH3"/>
    <property type="match status" value="1"/>
</dbReference>
<evidence type="ECO:0000313" key="4">
    <source>
        <dbReference type="Proteomes" id="UP000824469"/>
    </source>
</evidence>
<dbReference type="InterPro" id="IPR027356">
    <property type="entry name" value="NPH3_dom"/>
</dbReference>
<evidence type="ECO:0000259" key="2">
    <source>
        <dbReference type="PROSITE" id="PS51649"/>
    </source>
</evidence>
<organism evidence="3 4">
    <name type="scientific">Taxus chinensis</name>
    <name type="common">Chinese yew</name>
    <name type="synonym">Taxus wallichiana var. chinensis</name>
    <dbReference type="NCBI Taxonomy" id="29808"/>
    <lineage>
        <taxon>Eukaryota</taxon>
        <taxon>Viridiplantae</taxon>
        <taxon>Streptophyta</taxon>
        <taxon>Embryophyta</taxon>
        <taxon>Tracheophyta</taxon>
        <taxon>Spermatophyta</taxon>
        <taxon>Pinopsida</taxon>
        <taxon>Pinidae</taxon>
        <taxon>Conifers II</taxon>
        <taxon>Cupressales</taxon>
        <taxon>Taxaceae</taxon>
        <taxon>Taxus</taxon>
    </lineage>
</organism>
<gene>
    <name evidence="3" type="ORF">KI387_030468</name>
</gene>
<accession>A0AA38CGT1</accession>
<dbReference type="EMBL" id="JAHRHJ020000010">
    <property type="protein sequence ID" value="KAH9298786.1"/>
    <property type="molecule type" value="Genomic_DNA"/>
</dbReference>
<feature type="domain" description="NPH3" evidence="2">
    <location>
        <begin position="35"/>
        <end position="323"/>
    </location>
</feature>
<feature type="non-terminal residue" evidence="3">
    <location>
        <position position="1"/>
    </location>
</feature>
<dbReference type="Proteomes" id="UP000824469">
    <property type="component" value="Unassembled WGS sequence"/>
</dbReference>
<dbReference type="AlphaFoldDB" id="A0AA38CGT1"/>
<protein>
    <recommendedName>
        <fullName evidence="2">NPH3 domain-containing protein</fullName>
    </recommendedName>
</protein>
<name>A0AA38CGT1_TAXCH</name>
<dbReference type="Pfam" id="PF03000">
    <property type="entry name" value="NPH3"/>
    <property type="match status" value="1"/>
</dbReference>
<dbReference type="PANTHER" id="PTHR32370">
    <property type="entry name" value="OS12G0117600 PROTEIN"/>
    <property type="match status" value="1"/>
</dbReference>
<evidence type="ECO:0000313" key="3">
    <source>
        <dbReference type="EMBL" id="KAH9298786.1"/>
    </source>
</evidence>
<dbReference type="InterPro" id="IPR043454">
    <property type="entry name" value="NPH3/RPT2-like"/>
</dbReference>
<keyword evidence="4" id="KW-1185">Reference proteome</keyword>
<sequence length="392" mass="44019">MLPYGVEGKPAKKTLMSEWKGAPGEQAEAKQATMDWWFEDLCMLDMDYFVRTIAAIRAKGVSPDMIGAVISNYAMKWLPGLAQEQHTSAYLLENLADTKQIIESADNNESSAGKNRFILENLVSILPPEKDVVSCSFLLRLLRTAHIVGAEDFYKAELERRVGLQLEQASVSDLLIPSFSHTSDTLFDVKLVHRIVKCFLAHDELTVEDSGGGGGGRSAMHKVAKLLDSYLAEVAHDANLGVADFEALAETLPRYARTCDDGLYRAIDTYLKGHPGISDAERKRLCRLMECRKLSADACIHASQNERLPIRTVVQLLFCEHMKHKNVKLAERTPPMLPPNEWGQCLTRGYEKAQSSSWRENENDIRSVHVEIKKLREDFGKLQKICNSLQQQ</sequence>
<keyword evidence="1" id="KW-0833">Ubl conjugation pathway</keyword>
<evidence type="ECO:0000256" key="1">
    <source>
        <dbReference type="ARBA" id="ARBA00022786"/>
    </source>
</evidence>
<comment type="caution">
    <text evidence="3">The sequence shown here is derived from an EMBL/GenBank/DDBJ whole genome shotgun (WGS) entry which is preliminary data.</text>
</comment>
<dbReference type="OMA" id="THYASIW"/>
<proteinExistence type="predicted"/>